<keyword evidence="6 7" id="KW-0472">Membrane</keyword>
<comment type="subcellular location">
    <subcellularLocation>
        <location evidence="1">Cell membrane</location>
        <topology evidence="1">Multi-pass membrane protein</topology>
    </subcellularLocation>
</comment>
<protein>
    <submittedName>
        <fullName evidence="8">Flagellar biosynthetic protein FliR</fullName>
    </submittedName>
</protein>
<feature type="transmembrane region" description="Helical" evidence="7">
    <location>
        <begin position="12"/>
        <end position="28"/>
    </location>
</feature>
<evidence type="ECO:0000256" key="1">
    <source>
        <dbReference type="ARBA" id="ARBA00004651"/>
    </source>
</evidence>
<keyword evidence="5 7" id="KW-1133">Transmembrane helix</keyword>
<comment type="similarity">
    <text evidence="2">Belongs to the FliR/MopE/SpaR family.</text>
</comment>
<evidence type="ECO:0000256" key="2">
    <source>
        <dbReference type="ARBA" id="ARBA00009772"/>
    </source>
</evidence>
<dbReference type="AlphaFoldDB" id="A0A931CZ55"/>
<keyword evidence="3" id="KW-1003">Cell membrane</keyword>
<evidence type="ECO:0000256" key="5">
    <source>
        <dbReference type="ARBA" id="ARBA00022989"/>
    </source>
</evidence>
<organism evidence="8 9">
    <name type="scientific">Desulfotignum balticum</name>
    <dbReference type="NCBI Taxonomy" id="115781"/>
    <lineage>
        <taxon>Bacteria</taxon>
        <taxon>Pseudomonadati</taxon>
        <taxon>Thermodesulfobacteriota</taxon>
        <taxon>Desulfobacteria</taxon>
        <taxon>Desulfobacterales</taxon>
        <taxon>Desulfobacteraceae</taxon>
        <taxon>Desulfotignum</taxon>
    </lineage>
</organism>
<evidence type="ECO:0000256" key="4">
    <source>
        <dbReference type="ARBA" id="ARBA00022692"/>
    </source>
</evidence>
<dbReference type="GO" id="GO:0006605">
    <property type="term" value="P:protein targeting"/>
    <property type="evidence" value="ECO:0007669"/>
    <property type="project" value="InterPro"/>
</dbReference>
<keyword evidence="8" id="KW-0969">Cilium</keyword>
<sequence>MPVNFDTIEGFFLVLTRLSVLVFMLPFFNTRVFPALVKAGFSLLLAII</sequence>
<reference evidence="8" key="1">
    <citation type="submission" date="2020-07" db="EMBL/GenBank/DDBJ databases">
        <title>Severe corrosion of carbon steel in oil field produced water can be linked to methanogenic archaea containing a special type of NiFe hydrogenase.</title>
        <authorList>
            <person name="Lahme S."/>
            <person name="Mand J."/>
            <person name="Longwell J."/>
            <person name="Smith R."/>
            <person name="Enning D."/>
        </authorList>
    </citation>
    <scope>NUCLEOTIDE SEQUENCE</scope>
    <source>
        <strain evidence="8">MIC098Bin6</strain>
    </source>
</reference>
<evidence type="ECO:0000313" key="8">
    <source>
        <dbReference type="EMBL" id="MBG0780059.1"/>
    </source>
</evidence>
<keyword evidence="8" id="KW-0966">Cell projection</keyword>
<evidence type="ECO:0000256" key="7">
    <source>
        <dbReference type="SAM" id="Phobius"/>
    </source>
</evidence>
<name>A0A931CZ55_9BACT</name>
<dbReference type="Pfam" id="PF01311">
    <property type="entry name" value="Bac_export_1"/>
    <property type="match status" value="1"/>
</dbReference>
<gene>
    <name evidence="8" type="ORF">H0S81_09055</name>
</gene>
<proteinExistence type="inferred from homology"/>
<dbReference type="GO" id="GO:0005886">
    <property type="term" value="C:plasma membrane"/>
    <property type="evidence" value="ECO:0007669"/>
    <property type="project" value="UniProtKB-SubCell"/>
</dbReference>
<keyword evidence="4 7" id="KW-0812">Transmembrane</keyword>
<dbReference type="InterPro" id="IPR002010">
    <property type="entry name" value="T3SS_IM_R"/>
</dbReference>
<evidence type="ECO:0000256" key="6">
    <source>
        <dbReference type="ARBA" id="ARBA00023136"/>
    </source>
</evidence>
<evidence type="ECO:0000256" key="3">
    <source>
        <dbReference type="ARBA" id="ARBA00022475"/>
    </source>
</evidence>
<dbReference type="Proteomes" id="UP000706172">
    <property type="component" value="Unassembled WGS sequence"/>
</dbReference>
<feature type="non-terminal residue" evidence="8">
    <location>
        <position position="48"/>
    </location>
</feature>
<keyword evidence="8" id="KW-0282">Flagellum</keyword>
<accession>A0A931CZ55</accession>
<evidence type="ECO:0000313" key="9">
    <source>
        <dbReference type="Proteomes" id="UP000706172"/>
    </source>
</evidence>
<dbReference type="EMBL" id="JACCQK010000558">
    <property type="protein sequence ID" value="MBG0780059.1"/>
    <property type="molecule type" value="Genomic_DNA"/>
</dbReference>
<comment type="caution">
    <text evidence="8">The sequence shown here is derived from an EMBL/GenBank/DDBJ whole genome shotgun (WGS) entry which is preliminary data.</text>
</comment>